<keyword evidence="13" id="KW-1185">Reference proteome</keyword>
<protein>
    <recommendedName>
        <fullName evidence="10">Imidazole glycerol phosphate synthase subunit HisH</fullName>
        <ecNumber evidence="10">4.3.2.10</ecNumber>
    </recommendedName>
    <alternativeName>
        <fullName evidence="10">IGP synthase glutaminase subunit</fullName>
        <ecNumber evidence="10">3.5.1.2</ecNumber>
    </alternativeName>
    <alternativeName>
        <fullName evidence="10">IGP synthase subunit HisH</fullName>
    </alternativeName>
    <alternativeName>
        <fullName evidence="10">ImGP synthase subunit HisH</fullName>
        <shortName evidence="10">IGPS subunit HisH</shortName>
    </alternativeName>
</protein>
<dbReference type="SUPFAM" id="SSF52317">
    <property type="entry name" value="Class I glutamine amidotransferase-like"/>
    <property type="match status" value="1"/>
</dbReference>
<evidence type="ECO:0000256" key="6">
    <source>
        <dbReference type="ARBA" id="ARBA00023102"/>
    </source>
</evidence>
<keyword evidence="3 10" id="KW-0028">Amino-acid biosynthesis</keyword>
<dbReference type="InterPro" id="IPR029062">
    <property type="entry name" value="Class_I_gatase-like"/>
</dbReference>
<comment type="catalytic activity">
    <reaction evidence="9 10">
        <text>L-glutamine + H2O = L-glutamate + NH4(+)</text>
        <dbReference type="Rhea" id="RHEA:15889"/>
        <dbReference type="ChEBI" id="CHEBI:15377"/>
        <dbReference type="ChEBI" id="CHEBI:28938"/>
        <dbReference type="ChEBI" id="CHEBI:29985"/>
        <dbReference type="ChEBI" id="CHEBI:58359"/>
        <dbReference type="EC" id="3.5.1.2"/>
    </reaction>
</comment>
<dbReference type="HAMAP" id="MF_00278">
    <property type="entry name" value="HisH"/>
    <property type="match status" value="1"/>
</dbReference>
<keyword evidence="4 10" id="KW-0378">Hydrolase</keyword>
<comment type="catalytic activity">
    <reaction evidence="8 10">
        <text>5-[(5-phospho-1-deoxy-D-ribulos-1-ylimino)methylamino]-1-(5-phospho-beta-D-ribosyl)imidazole-4-carboxamide + L-glutamine = D-erythro-1-(imidazol-4-yl)glycerol 3-phosphate + 5-amino-1-(5-phospho-beta-D-ribosyl)imidazole-4-carboxamide + L-glutamate + H(+)</text>
        <dbReference type="Rhea" id="RHEA:24793"/>
        <dbReference type="ChEBI" id="CHEBI:15378"/>
        <dbReference type="ChEBI" id="CHEBI:29985"/>
        <dbReference type="ChEBI" id="CHEBI:58278"/>
        <dbReference type="ChEBI" id="CHEBI:58359"/>
        <dbReference type="ChEBI" id="CHEBI:58475"/>
        <dbReference type="ChEBI" id="CHEBI:58525"/>
        <dbReference type="EC" id="4.3.2.10"/>
    </reaction>
</comment>
<feature type="domain" description="Glutamine amidotransferase" evidence="11">
    <location>
        <begin position="4"/>
        <end position="200"/>
    </location>
</feature>
<gene>
    <name evidence="10 12" type="primary">hisH</name>
    <name evidence="12" type="ORF">QYG89_07115</name>
</gene>
<evidence type="ECO:0000313" key="12">
    <source>
        <dbReference type="EMBL" id="MFK2825456.1"/>
    </source>
</evidence>
<dbReference type="Gene3D" id="3.40.50.880">
    <property type="match status" value="1"/>
</dbReference>
<dbReference type="PROSITE" id="PS51273">
    <property type="entry name" value="GATASE_TYPE_1"/>
    <property type="match status" value="1"/>
</dbReference>
<dbReference type="RefSeq" id="WP_404316032.1">
    <property type="nucleotide sequence ID" value="NZ_JAUIYO010000003.1"/>
</dbReference>
<dbReference type="Proteomes" id="UP001619911">
    <property type="component" value="Unassembled WGS sequence"/>
</dbReference>
<evidence type="ECO:0000256" key="8">
    <source>
        <dbReference type="ARBA" id="ARBA00047838"/>
    </source>
</evidence>
<evidence type="ECO:0000256" key="2">
    <source>
        <dbReference type="ARBA" id="ARBA00011152"/>
    </source>
</evidence>
<evidence type="ECO:0000313" key="13">
    <source>
        <dbReference type="Proteomes" id="UP001619911"/>
    </source>
</evidence>
<comment type="subcellular location">
    <subcellularLocation>
        <location evidence="10">Cytoplasm</location>
    </subcellularLocation>
</comment>
<dbReference type="InterPro" id="IPR017926">
    <property type="entry name" value="GATASE"/>
</dbReference>
<evidence type="ECO:0000256" key="9">
    <source>
        <dbReference type="ARBA" id="ARBA00049534"/>
    </source>
</evidence>
<evidence type="ECO:0000256" key="3">
    <source>
        <dbReference type="ARBA" id="ARBA00022605"/>
    </source>
</evidence>
<feature type="active site" description="Nucleophile" evidence="10">
    <location>
        <position position="79"/>
    </location>
</feature>
<evidence type="ECO:0000259" key="11">
    <source>
        <dbReference type="Pfam" id="PF00117"/>
    </source>
</evidence>
<evidence type="ECO:0000256" key="7">
    <source>
        <dbReference type="ARBA" id="ARBA00023239"/>
    </source>
</evidence>
<dbReference type="EC" id="4.3.2.10" evidence="10"/>
<dbReference type="PROSITE" id="PS51274">
    <property type="entry name" value="GATASE_COBBQ"/>
    <property type="match status" value="1"/>
</dbReference>
<dbReference type="PIRSF" id="PIRSF000495">
    <property type="entry name" value="Amidotransf_hisH"/>
    <property type="match status" value="1"/>
</dbReference>
<proteinExistence type="inferred from homology"/>
<dbReference type="EMBL" id="JAUIYO010000003">
    <property type="protein sequence ID" value="MFK2825456.1"/>
    <property type="molecule type" value="Genomic_DNA"/>
</dbReference>
<comment type="subunit">
    <text evidence="2 10">Heterodimer of HisH and HisF.</text>
</comment>
<evidence type="ECO:0000256" key="4">
    <source>
        <dbReference type="ARBA" id="ARBA00022801"/>
    </source>
</evidence>
<comment type="caution">
    <text evidence="12">The sequence shown here is derived from an EMBL/GenBank/DDBJ whole genome shotgun (WGS) entry which is preliminary data.</text>
</comment>
<keyword evidence="5 10" id="KW-0315">Glutamine amidotransferase</keyword>
<dbReference type="GO" id="GO:0016829">
    <property type="term" value="F:lyase activity"/>
    <property type="evidence" value="ECO:0007669"/>
    <property type="project" value="UniProtKB-KW"/>
</dbReference>
<keyword evidence="6 10" id="KW-0368">Histidine biosynthesis</keyword>
<evidence type="ECO:0000256" key="10">
    <source>
        <dbReference type="HAMAP-Rule" id="MF_00278"/>
    </source>
</evidence>
<sequence>MIGIVDYGMGNLFSVSKALERLGIPYVISESPEELNETKGLILPGVGSFRDAMALLKEKKLDDFLYTYAESGRPLLGICLGMQLLFQESEENGRTEGLGLLKGRVTRIPAGADGKMKVPHMGWNALSFHKESPVLDGAEEGYVYFVHSYYVTEMDEESLLASTVYGVGIPAVVGKNNVFGMQFHPEKSGAVGMQLLTNFTKAMEQSEEIL</sequence>
<dbReference type="EC" id="3.5.1.2" evidence="10"/>
<comment type="function">
    <text evidence="10">IGPS catalyzes the conversion of PRFAR and glutamine to IGP, AICAR and glutamate. The HisH subunit catalyzes the hydrolysis of glutamine to glutamate and ammonia as part of the synthesis of IGP and AICAR. The resulting ammonia molecule is channeled to the active site of HisF.</text>
</comment>
<comment type="pathway">
    <text evidence="1 10">Amino-acid biosynthesis; L-histidine biosynthesis; L-histidine from 5-phospho-alpha-D-ribose 1-diphosphate: step 5/9.</text>
</comment>
<organism evidence="12 13">
    <name type="scientific">Bacillus lumedeiriae</name>
    <dbReference type="NCBI Taxonomy" id="3058829"/>
    <lineage>
        <taxon>Bacteria</taxon>
        <taxon>Bacillati</taxon>
        <taxon>Bacillota</taxon>
        <taxon>Bacilli</taxon>
        <taxon>Bacillales</taxon>
        <taxon>Bacillaceae</taxon>
        <taxon>Bacillus</taxon>
    </lineage>
</organism>
<dbReference type="Pfam" id="PF00117">
    <property type="entry name" value="GATase"/>
    <property type="match status" value="1"/>
</dbReference>
<keyword evidence="10" id="KW-0963">Cytoplasm</keyword>
<feature type="active site" evidence="10">
    <location>
        <position position="184"/>
    </location>
</feature>
<keyword evidence="7 10" id="KW-0456">Lyase</keyword>
<dbReference type="NCBIfam" id="TIGR01855">
    <property type="entry name" value="IMP_synth_hisH"/>
    <property type="match status" value="1"/>
</dbReference>
<dbReference type="CDD" id="cd01748">
    <property type="entry name" value="GATase1_IGP_Synthase"/>
    <property type="match status" value="1"/>
</dbReference>
<dbReference type="PANTHER" id="PTHR42701">
    <property type="entry name" value="IMIDAZOLE GLYCEROL PHOSPHATE SYNTHASE SUBUNIT HISH"/>
    <property type="match status" value="1"/>
</dbReference>
<feature type="active site" evidence="10">
    <location>
        <position position="186"/>
    </location>
</feature>
<accession>A0ABW8I9V8</accession>
<evidence type="ECO:0000256" key="1">
    <source>
        <dbReference type="ARBA" id="ARBA00005091"/>
    </source>
</evidence>
<dbReference type="InterPro" id="IPR010139">
    <property type="entry name" value="Imidazole-glycPsynth_HisH"/>
</dbReference>
<name>A0ABW8I9V8_9BACI</name>
<dbReference type="PANTHER" id="PTHR42701:SF1">
    <property type="entry name" value="IMIDAZOLE GLYCEROL PHOSPHATE SYNTHASE SUBUNIT HISH"/>
    <property type="match status" value="1"/>
</dbReference>
<reference evidence="12 13" key="1">
    <citation type="submission" date="2023-07" db="EMBL/GenBank/DDBJ databases">
        <title>Bacillus lucianemedeirus sp. nov, a new species isolated from an immunobiological production facility.</title>
        <authorList>
            <person name="Costa L.V."/>
            <person name="Miranda R.V.S.L."/>
            <person name="Brandao M.L.L."/>
            <person name="Reis C.M.F."/>
            <person name="Frazao A.M."/>
            <person name="Cruz F.V."/>
            <person name="Baio P.V.P."/>
            <person name="Veras J.F.C."/>
            <person name="Ramos J.N."/>
            <person name="Vieira V."/>
        </authorList>
    </citation>
    <scope>NUCLEOTIDE SEQUENCE [LARGE SCALE GENOMIC DNA]</scope>
    <source>
        <strain evidence="12 13">B190/17</strain>
    </source>
</reference>
<evidence type="ECO:0000256" key="5">
    <source>
        <dbReference type="ARBA" id="ARBA00022962"/>
    </source>
</evidence>